<dbReference type="GO" id="GO:0005886">
    <property type="term" value="C:plasma membrane"/>
    <property type="evidence" value="ECO:0007669"/>
    <property type="project" value="TreeGrafter"/>
</dbReference>
<gene>
    <name evidence="4" type="ORF">DYI25_19325</name>
</gene>
<evidence type="ECO:0000313" key="5">
    <source>
        <dbReference type="Proteomes" id="UP000761411"/>
    </source>
</evidence>
<evidence type="ECO:0000259" key="3">
    <source>
        <dbReference type="Pfam" id="PF01478"/>
    </source>
</evidence>
<organism evidence="4 5">
    <name type="scientific">Mesobacillus boroniphilus</name>
    <dbReference type="NCBI Taxonomy" id="308892"/>
    <lineage>
        <taxon>Bacteria</taxon>
        <taxon>Bacillati</taxon>
        <taxon>Bacillota</taxon>
        <taxon>Bacilli</taxon>
        <taxon>Bacillales</taxon>
        <taxon>Bacillaceae</taxon>
        <taxon>Mesobacillus</taxon>
    </lineage>
</organism>
<dbReference type="RefSeq" id="WP_213371993.1">
    <property type="nucleotide sequence ID" value="NZ_QTKX01000003.1"/>
</dbReference>
<feature type="transmembrane region" description="Helical" evidence="2">
    <location>
        <begin position="81"/>
        <end position="112"/>
    </location>
</feature>
<dbReference type="Gene3D" id="1.20.120.1220">
    <property type="match status" value="1"/>
</dbReference>
<protein>
    <submittedName>
        <fullName evidence="4">Prepilin peptidase</fullName>
    </submittedName>
</protein>
<keyword evidence="2" id="KW-1133">Transmembrane helix</keyword>
<feature type="transmembrane region" description="Helical" evidence="2">
    <location>
        <begin position="49"/>
        <end position="69"/>
    </location>
</feature>
<keyword evidence="2" id="KW-0812">Transmembrane</keyword>
<keyword evidence="5" id="KW-1185">Reference proteome</keyword>
<evidence type="ECO:0000256" key="1">
    <source>
        <dbReference type="ARBA" id="ARBA00005801"/>
    </source>
</evidence>
<evidence type="ECO:0000313" key="4">
    <source>
        <dbReference type="EMBL" id="MBS8266578.1"/>
    </source>
</evidence>
<dbReference type="Proteomes" id="UP000761411">
    <property type="component" value="Unassembled WGS sequence"/>
</dbReference>
<accession>A0A944CNQ4</accession>
<sequence>MVSIIILILVLLISLITDIKKRKILNIVTLPAILYGFAYYLTENGINGFLFSGKGFLVGLGLLVIPYLLGGMGAGDVKLMAAIGALMGASFVFYSFIYTAIIGGIIALVLIAKKRGIINPIKSLLFNLTFFRSNLGSMIIADKEQKHSSISFPYGVAIVLGTFCNLVWGGFQ</sequence>
<dbReference type="AlphaFoldDB" id="A0A944CNQ4"/>
<comment type="caution">
    <text evidence="4">The sequence shown here is derived from an EMBL/GenBank/DDBJ whole genome shotgun (WGS) entry which is preliminary data.</text>
</comment>
<dbReference type="Pfam" id="PF01478">
    <property type="entry name" value="Peptidase_A24"/>
    <property type="match status" value="1"/>
</dbReference>
<comment type="similarity">
    <text evidence="1">Belongs to the peptidase A24 family.</text>
</comment>
<feature type="transmembrane region" description="Helical" evidence="2">
    <location>
        <begin position="24"/>
        <end position="42"/>
    </location>
</feature>
<keyword evidence="2" id="KW-0472">Membrane</keyword>
<feature type="transmembrane region" description="Helical" evidence="2">
    <location>
        <begin position="152"/>
        <end position="171"/>
    </location>
</feature>
<dbReference type="EMBL" id="QTKX01000003">
    <property type="protein sequence ID" value="MBS8266578.1"/>
    <property type="molecule type" value="Genomic_DNA"/>
</dbReference>
<feature type="domain" description="Prepilin type IV endopeptidase peptidase" evidence="3">
    <location>
        <begin position="5"/>
        <end position="108"/>
    </location>
</feature>
<dbReference type="GO" id="GO:0006465">
    <property type="term" value="P:signal peptide processing"/>
    <property type="evidence" value="ECO:0007669"/>
    <property type="project" value="TreeGrafter"/>
</dbReference>
<dbReference type="PANTHER" id="PTHR30487:SF0">
    <property type="entry name" value="PREPILIN LEADER PEPTIDASE_N-METHYLTRANSFERASE-RELATED"/>
    <property type="match status" value="1"/>
</dbReference>
<dbReference type="InterPro" id="IPR000045">
    <property type="entry name" value="Prepilin_IV_endopep_pep"/>
</dbReference>
<dbReference type="PANTHER" id="PTHR30487">
    <property type="entry name" value="TYPE 4 PREPILIN-LIKE PROTEINS LEADER PEPTIDE-PROCESSING ENZYME"/>
    <property type="match status" value="1"/>
</dbReference>
<dbReference type="InterPro" id="IPR050882">
    <property type="entry name" value="Prepilin_peptidase/N-MTase"/>
</dbReference>
<reference evidence="4 5" key="1">
    <citation type="journal article" date="2021" name="Microorganisms">
        <title>Bacterial Dimethylsulfoniopropionate Biosynthesis in the East China Sea.</title>
        <authorList>
            <person name="Liu J."/>
            <person name="Zhang Y."/>
            <person name="Liu J."/>
            <person name="Zhong H."/>
            <person name="Williams B.T."/>
            <person name="Zheng Y."/>
            <person name="Curson A.R.J."/>
            <person name="Sun C."/>
            <person name="Sun H."/>
            <person name="Song D."/>
            <person name="Wagner Mackenzie B."/>
            <person name="Bermejo Martinez A."/>
            <person name="Todd J.D."/>
            <person name="Zhang X.H."/>
        </authorList>
    </citation>
    <scope>NUCLEOTIDE SEQUENCE [LARGE SCALE GENOMIC DNA]</scope>
    <source>
        <strain evidence="4 5">ESS08</strain>
    </source>
</reference>
<dbReference type="GO" id="GO:0004190">
    <property type="term" value="F:aspartic-type endopeptidase activity"/>
    <property type="evidence" value="ECO:0007669"/>
    <property type="project" value="InterPro"/>
</dbReference>
<proteinExistence type="inferred from homology"/>
<evidence type="ECO:0000256" key="2">
    <source>
        <dbReference type="SAM" id="Phobius"/>
    </source>
</evidence>
<name>A0A944CNQ4_9BACI</name>